<dbReference type="SUPFAM" id="SSF53756">
    <property type="entry name" value="UDP-Glycosyltransferase/glycogen phosphorylase"/>
    <property type="match status" value="1"/>
</dbReference>
<dbReference type="Pfam" id="PF13439">
    <property type="entry name" value="Glyco_transf_4"/>
    <property type="match status" value="1"/>
</dbReference>
<dbReference type="InterPro" id="IPR050194">
    <property type="entry name" value="Glycosyltransferase_grp1"/>
</dbReference>
<gene>
    <name evidence="2" type="ORF">SEML1_0335</name>
</gene>
<dbReference type="InterPro" id="IPR028098">
    <property type="entry name" value="Glyco_trans_4-like_N"/>
</dbReference>
<sequence length="415" mass="45922">MQTLHIALVLEDMFPDSSGVSRSVQMQIEELVRLGHRVTLLAPAVQLVPPANAETIRLPSYRFPGLPKHTRITVSTRALAKQISREHKFDIIHSQTDTGAVQLAAHIARIQHIPHVHTFHTNMAGAHSTAPVIAFLGSIGYRLGAYKLRRIRGSTQALAAINRTILHEESPLGLFDWRSQALMATSVDAITTPSRYMLRYIQAAGASMHIPNASIPTGYSRSFEAIIAKTRRKRTSHALRFVSVSRIVKEKRLAVVIDAFRQADIPDSELVIIGDGAELAALRAHARGDTRITFTGHVGSQQEIVQHLRDADIFILASYRFDNQPIVITEALAAGLPVLYCDDRLDVGLHSNNSLLVESSCETLAAGMRQLADKSTRHRLSIGTKSVFRELSPEATARAYTKLYQQLLSSKKRNF</sequence>
<dbReference type="PANTHER" id="PTHR45947">
    <property type="entry name" value="SULFOQUINOVOSYL TRANSFERASE SQD2"/>
    <property type="match status" value="1"/>
</dbReference>
<evidence type="ECO:0000259" key="1">
    <source>
        <dbReference type="Pfam" id="PF13439"/>
    </source>
</evidence>
<evidence type="ECO:0000313" key="3">
    <source>
        <dbReference type="Proteomes" id="UP001177295"/>
    </source>
</evidence>
<dbReference type="Pfam" id="PF13692">
    <property type="entry name" value="Glyco_trans_1_4"/>
    <property type="match status" value="1"/>
</dbReference>
<dbReference type="RefSeq" id="WP_376754326.1">
    <property type="nucleotide sequence ID" value="NZ_CP124550.1"/>
</dbReference>
<name>A0ABY8WZ68_9BACT</name>
<evidence type="ECO:0000313" key="2">
    <source>
        <dbReference type="EMBL" id="WIO45963.1"/>
    </source>
</evidence>
<dbReference type="EMBL" id="CP124550">
    <property type="protein sequence ID" value="WIO45963.1"/>
    <property type="molecule type" value="Genomic_DNA"/>
</dbReference>
<accession>A0ABY8WZ68</accession>
<reference evidence="2 3" key="1">
    <citation type="journal article" date="2023" name="Cell">
        <title>Genetic manipulation of Patescibacteria provides mechanistic insights into microbial dark matter and the epibiotic lifestyle.</title>
        <authorList>
            <person name="Wang Y."/>
            <person name="Gallagher L.A."/>
            <person name="Andrade P.A."/>
            <person name="Liu A."/>
            <person name="Humphreys I.R."/>
            <person name="Turkarslan S."/>
            <person name="Cutler K.J."/>
            <person name="Arrieta-Ortiz M.L."/>
            <person name="Li Y."/>
            <person name="Radey M.C."/>
            <person name="McLean J.S."/>
            <person name="Cong Q."/>
            <person name="Baker D."/>
            <person name="Baliga N.S."/>
            <person name="Peterson S.B."/>
            <person name="Mougous J.D."/>
        </authorList>
    </citation>
    <scope>NUCLEOTIDE SEQUENCE [LARGE SCALE GENOMIC DNA]</scope>
    <source>
        <strain evidence="2 3">ML1</strain>
    </source>
</reference>
<dbReference type="Gene3D" id="3.40.50.2000">
    <property type="entry name" value="Glycogen Phosphorylase B"/>
    <property type="match status" value="3"/>
</dbReference>
<dbReference type="Proteomes" id="UP001177295">
    <property type="component" value="Chromosome"/>
</dbReference>
<protein>
    <submittedName>
        <fullName evidence="2">Glycosyltransferase family 4 protein</fullName>
    </submittedName>
</protein>
<feature type="domain" description="Glycosyltransferase subfamily 4-like N-terminal" evidence="1">
    <location>
        <begin position="18"/>
        <end position="205"/>
    </location>
</feature>
<keyword evidence="3" id="KW-1185">Reference proteome</keyword>
<proteinExistence type="predicted"/>
<organism evidence="2 3">
    <name type="scientific">Candidatus Southlakia epibionticum</name>
    <dbReference type="NCBI Taxonomy" id="3043284"/>
    <lineage>
        <taxon>Bacteria</taxon>
        <taxon>Candidatus Saccharimonadota</taxon>
        <taxon>Candidatus Saccharimonadia</taxon>
        <taxon>Candidatus Saccharimonadales</taxon>
        <taxon>Candidatus Saccharimonadaceae</taxon>
        <taxon>Candidatus Southlakia</taxon>
    </lineage>
</organism>
<dbReference type="PANTHER" id="PTHR45947:SF3">
    <property type="entry name" value="SULFOQUINOVOSYL TRANSFERASE SQD2"/>
    <property type="match status" value="1"/>
</dbReference>